<feature type="transmembrane region" description="Helical" evidence="1">
    <location>
        <begin position="156"/>
        <end position="179"/>
    </location>
</feature>
<dbReference type="EMBL" id="WSRQ01000058">
    <property type="protein sequence ID" value="MVX66486.1"/>
    <property type="molecule type" value="Genomic_DNA"/>
</dbReference>
<keyword evidence="1" id="KW-0472">Membrane</keyword>
<organism evidence="2 3">
    <name type="scientific">Clostridium chromiireducens</name>
    <dbReference type="NCBI Taxonomy" id="225345"/>
    <lineage>
        <taxon>Bacteria</taxon>
        <taxon>Bacillati</taxon>
        <taxon>Bacillota</taxon>
        <taxon>Clostridia</taxon>
        <taxon>Eubacteriales</taxon>
        <taxon>Clostridiaceae</taxon>
        <taxon>Clostridium</taxon>
    </lineage>
</organism>
<evidence type="ECO:0000256" key="1">
    <source>
        <dbReference type="SAM" id="Phobius"/>
    </source>
</evidence>
<dbReference type="RefSeq" id="WP_160361035.1">
    <property type="nucleotide sequence ID" value="NZ_WSRQ01000058.1"/>
</dbReference>
<evidence type="ECO:0008006" key="4">
    <source>
        <dbReference type="Google" id="ProtNLM"/>
    </source>
</evidence>
<reference evidence="2" key="1">
    <citation type="submission" date="2019-12" db="EMBL/GenBank/DDBJ databases">
        <title>Microbes associate with the intestines of laboratory mice.</title>
        <authorList>
            <person name="Navarre W."/>
            <person name="Wong E."/>
        </authorList>
    </citation>
    <scope>NUCLEOTIDE SEQUENCE</scope>
    <source>
        <strain evidence="2">NM79_F5</strain>
    </source>
</reference>
<evidence type="ECO:0000313" key="2">
    <source>
        <dbReference type="EMBL" id="MVX66486.1"/>
    </source>
</evidence>
<dbReference type="AlphaFoldDB" id="A0A964W4F2"/>
<sequence length="484" mass="54022">MEIINKAIKSFIDQGIIGFAFIAGIAAVLAAGIIFGKRINKKYADLLAQFTKSEQIENNGELTGERIINSGELKDIVEDFKSSARRGTDNINTEVIIQKRIDRKISDYERWIRLFPAISTALGLLGTFFGLTLAIADTKAVLGGIDSMAQFSDKMAGPFSNMATAFWTSVCGVIGSLILNSFNVKVENNKENFYDILEDYLDNTLYSMYAKNFTSQFEEFNSIIKTTMIDLTKEMRGLFQDGVKELVSKINQNTLDLTESMNGLADYTKDLDRLTKSLNKSVNNFKDPVDKFKSSIYEFSSMADDLSGAMKESINKFSVKVDSLDSNLSNLYDCVDSNKVEIAAIGNTLKVESQHLNNTYMKVLEMIQRFSDVQSSTSDELKYQVVNLNRGYENFDKGLIQFVSNLELLQDKISGGISSTLQSEMTNLTDNIVEKLGISMKEVVSATEQLTKNSIDIGQLIKQTNDFYVATINTNKHEVATDEN</sequence>
<accession>A0A964W4F2</accession>
<dbReference type="Proteomes" id="UP000656077">
    <property type="component" value="Unassembled WGS sequence"/>
</dbReference>
<dbReference type="Gene3D" id="1.10.287.950">
    <property type="entry name" value="Methyl-accepting chemotaxis protein"/>
    <property type="match status" value="1"/>
</dbReference>
<keyword evidence="1" id="KW-0812">Transmembrane</keyword>
<feature type="transmembrane region" description="Helical" evidence="1">
    <location>
        <begin position="16"/>
        <end position="36"/>
    </location>
</feature>
<protein>
    <recommendedName>
        <fullName evidence="4">MotA/TolQ/ExbB proton channel domain-containing protein</fullName>
    </recommendedName>
</protein>
<comment type="caution">
    <text evidence="2">The sequence shown here is derived from an EMBL/GenBank/DDBJ whole genome shotgun (WGS) entry which is preliminary data.</text>
</comment>
<name>A0A964W4F2_9CLOT</name>
<keyword evidence="1" id="KW-1133">Transmembrane helix</keyword>
<proteinExistence type="predicted"/>
<feature type="transmembrane region" description="Helical" evidence="1">
    <location>
        <begin position="114"/>
        <end position="136"/>
    </location>
</feature>
<gene>
    <name evidence="2" type="ORF">GKZ28_22685</name>
</gene>
<evidence type="ECO:0000313" key="3">
    <source>
        <dbReference type="Proteomes" id="UP000656077"/>
    </source>
</evidence>